<dbReference type="GeneID" id="19468483"/>
<protein>
    <submittedName>
        <fullName evidence="3">Uncharacterized protein</fullName>
    </submittedName>
</protein>
<proteinExistence type="predicted"/>
<reference evidence="3 4" key="1">
    <citation type="journal article" date="2013" name="BMC Genomics">
        <title>Genomics-driven discovery of the pneumocandin biosynthetic gene cluster in the fungus Glarea lozoyensis.</title>
        <authorList>
            <person name="Chen L."/>
            <person name="Yue Q."/>
            <person name="Zhang X."/>
            <person name="Xiang M."/>
            <person name="Wang C."/>
            <person name="Li S."/>
            <person name="Che Y."/>
            <person name="Ortiz-Lopez F.J."/>
            <person name="Bills G.F."/>
            <person name="Liu X."/>
            <person name="An Z."/>
        </authorList>
    </citation>
    <scope>NUCLEOTIDE SEQUENCE [LARGE SCALE GENOMIC DNA]</scope>
    <source>
        <strain evidence="4">ATCC 20868 / MF5171</strain>
    </source>
</reference>
<dbReference type="eggNOG" id="ENOG502SK62">
    <property type="taxonomic scope" value="Eukaryota"/>
</dbReference>
<dbReference type="RefSeq" id="XP_008084223.1">
    <property type="nucleotide sequence ID" value="XM_008086032.1"/>
</dbReference>
<dbReference type="HOGENOM" id="CLU_272025_0_0_1"/>
<evidence type="ECO:0000313" key="4">
    <source>
        <dbReference type="Proteomes" id="UP000016922"/>
    </source>
</evidence>
<keyword evidence="2" id="KW-0472">Membrane</keyword>
<dbReference type="KEGG" id="glz:GLAREA_09435"/>
<evidence type="ECO:0000256" key="2">
    <source>
        <dbReference type="SAM" id="Phobius"/>
    </source>
</evidence>
<gene>
    <name evidence="3" type="ORF">GLAREA_09435</name>
</gene>
<keyword evidence="4" id="KW-1185">Reference proteome</keyword>
<evidence type="ECO:0000256" key="1">
    <source>
        <dbReference type="SAM" id="MobiDB-lite"/>
    </source>
</evidence>
<feature type="transmembrane region" description="Helical" evidence="2">
    <location>
        <begin position="1149"/>
        <end position="1168"/>
    </location>
</feature>
<feature type="transmembrane region" description="Helical" evidence="2">
    <location>
        <begin position="401"/>
        <end position="426"/>
    </location>
</feature>
<dbReference type="OrthoDB" id="5428890at2759"/>
<name>S3CRN7_GLAL2</name>
<feature type="compositionally biased region" description="Acidic residues" evidence="1">
    <location>
        <begin position="590"/>
        <end position="608"/>
    </location>
</feature>
<accession>S3CRN7</accession>
<feature type="compositionally biased region" description="Polar residues" evidence="1">
    <location>
        <begin position="619"/>
        <end position="638"/>
    </location>
</feature>
<sequence length="1189" mass="133505">MFHDIFLALDVISEGMEIVRPRSEPSFREIADILWPRVPLTDLCLGKVETHPSCPIRSATHNNVLQREEKIGIAVSVHDHWTTNDDTEYGDNGNTVKEPRLNGDLLSCETLHDSKDVRTCYSGLLPETNRYQLSDRPIHFTKPLSKTNLAQLPNYQQLASNVGAGHLEERWLEKPRDGRLEEVAETQSRDKLNTQEKIAKVIDGAFAIARTSKSGPNDSSQAQSTVRSFNSKRIFNRIAAKDWTWPKPELSLGYKCNPIAGTECWEAIGPATDLFTLIAGPIKNLLDARVDDLEAHEHVAGDVLTFSMYMVGKDASVARPMLLFVCKSLKVRKRAIKFLKESKILNPYPEIRVANCSSPPSVYGVGFLELLSGEELPSETTTVGKSGIGIRVTDDSQQNDAVLTIVAVVGSLSFLLFTLFFVLIFFRRRKRRHMADMAEVDRIGNTGRSSESFEYYSPAAIRGPRTENAHQFEVQQVSPLRSRTLEFCAIRPQMREPTHQSLDIEAIPARNCTIAVDSNAMQISGTVEHSKSSRTVLARSGTSVTCVSTGRHATIGGCVTCKGIMYAMTAAHLFESPHPSIGNSISQADGLEDDFEFDDDDDTVDSEDDSTKVEFDSRISVSSTPSQTRPAGNSISSFQTQEMKLRATVLVAQGRNNESKTSQVRLVSIISSAREDYWQESVAMGSFSPSIPDEEALSSAIPASHRQIQDHASSISSDLGLDWALIRLPFATGHTLSLSPLGIKQKVSKTLPIFISRGASRTYGFISQTPSMIKLSTGAKFQEVWSVYLDDDLQKGDSGCWVLDAVTGALYGHIVTGVPGGKFASSLPDIHQLSTLRITDLDKQSILSGFFHHRFSEHAAKSTKYEAYFSYFENQWRQAKQNDHPHYNTFNREVIFAVLRQLQNGYSKEDIKIMAPVTNYGETGNLYSHEQVDSIVDLVARLWLMINTETTFQGITSQTRITWSSGSVKDLLASHFQHEIILTDSVKLEKVFNARNIERMTDVKIQWTPNLLDHLRFNEDGKIPVLNIFYCVDFLDLQKDKSVSRLSLLKHTHARSPLFPPHLVNETLQTLSLLLPTHDRSTHTWFRTHTRQNPNLDINLPSIGHLTLQHRQIAHFRYWHDRLVVLKQYFDESQPRTVKQWWYDDRKRVQWFWVAMVLVGGTFLFGLVQCVEGGLQVWAAMGGGVRGRW</sequence>
<keyword evidence="2" id="KW-0812">Transmembrane</keyword>
<dbReference type="Proteomes" id="UP000016922">
    <property type="component" value="Unassembled WGS sequence"/>
</dbReference>
<evidence type="ECO:0000313" key="3">
    <source>
        <dbReference type="EMBL" id="EPE28315.1"/>
    </source>
</evidence>
<dbReference type="AlphaFoldDB" id="S3CRN7"/>
<dbReference type="EMBL" id="KE145368">
    <property type="protein sequence ID" value="EPE28315.1"/>
    <property type="molecule type" value="Genomic_DNA"/>
</dbReference>
<feature type="region of interest" description="Disordered" evidence="1">
    <location>
        <begin position="581"/>
        <end position="638"/>
    </location>
</feature>
<keyword evidence="2" id="KW-1133">Transmembrane helix</keyword>
<organism evidence="3 4">
    <name type="scientific">Glarea lozoyensis (strain ATCC 20868 / MF5171)</name>
    <dbReference type="NCBI Taxonomy" id="1116229"/>
    <lineage>
        <taxon>Eukaryota</taxon>
        <taxon>Fungi</taxon>
        <taxon>Dikarya</taxon>
        <taxon>Ascomycota</taxon>
        <taxon>Pezizomycotina</taxon>
        <taxon>Leotiomycetes</taxon>
        <taxon>Helotiales</taxon>
        <taxon>Helotiaceae</taxon>
        <taxon>Glarea</taxon>
    </lineage>
</organism>